<keyword evidence="2" id="KW-1133">Transmembrane helix</keyword>
<keyword evidence="2" id="KW-0472">Membrane</keyword>
<evidence type="ECO:0000313" key="5">
    <source>
        <dbReference type="Proteomes" id="UP001367508"/>
    </source>
</evidence>
<organism evidence="4 5">
    <name type="scientific">Canavalia gladiata</name>
    <name type="common">Sword bean</name>
    <name type="synonym">Dolichos gladiatus</name>
    <dbReference type="NCBI Taxonomy" id="3824"/>
    <lineage>
        <taxon>Eukaryota</taxon>
        <taxon>Viridiplantae</taxon>
        <taxon>Streptophyta</taxon>
        <taxon>Embryophyta</taxon>
        <taxon>Tracheophyta</taxon>
        <taxon>Spermatophyta</taxon>
        <taxon>Magnoliopsida</taxon>
        <taxon>eudicotyledons</taxon>
        <taxon>Gunneridae</taxon>
        <taxon>Pentapetalae</taxon>
        <taxon>rosids</taxon>
        <taxon>fabids</taxon>
        <taxon>Fabales</taxon>
        <taxon>Fabaceae</taxon>
        <taxon>Papilionoideae</taxon>
        <taxon>50 kb inversion clade</taxon>
        <taxon>NPAAA clade</taxon>
        <taxon>indigoferoid/millettioid clade</taxon>
        <taxon>Phaseoleae</taxon>
        <taxon>Canavalia</taxon>
    </lineage>
</organism>
<dbReference type="InterPro" id="IPR025520">
    <property type="entry name" value="DUF4408"/>
</dbReference>
<feature type="domain" description="DUF4408" evidence="3">
    <location>
        <begin position="43"/>
        <end position="72"/>
    </location>
</feature>
<keyword evidence="5" id="KW-1185">Reference proteome</keyword>
<proteinExistence type="predicted"/>
<feature type="transmembrane region" description="Helical" evidence="2">
    <location>
        <begin position="54"/>
        <end position="72"/>
    </location>
</feature>
<dbReference type="InterPro" id="IPR008480">
    <property type="entry name" value="DUF761_pln"/>
</dbReference>
<evidence type="ECO:0000313" key="4">
    <source>
        <dbReference type="EMBL" id="KAK7362928.1"/>
    </source>
</evidence>
<sequence length="217" mass="24741">MAFLIGTLKLFLISTGVLFTALGIHVSVPLITEFFITHVSLTCNFFLSCSKPSFLFLLLNVIIISIFASARFHHNTPPPPSPLPAYVANPLSSILIQQVHVNAFVVNGVTVIEENGAESETTDSKETPPSPTMDEVWNMITERREMALQKSETFEERRENHSTVFRLRQRKEHSPSLDELNRRVEAFIRKFNEELRMQKKESLTDESIHGDDDEERL</sequence>
<protein>
    <recommendedName>
        <fullName evidence="3">DUF4408 domain-containing protein</fullName>
    </recommendedName>
</protein>
<dbReference type="Proteomes" id="UP001367508">
    <property type="component" value="Unassembled WGS sequence"/>
</dbReference>
<reference evidence="4 5" key="1">
    <citation type="submission" date="2024-01" db="EMBL/GenBank/DDBJ databases">
        <title>The genomes of 5 underutilized Papilionoideae crops provide insights into root nodulation and disease resistanc.</title>
        <authorList>
            <person name="Jiang F."/>
        </authorList>
    </citation>
    <scope>NUCLEOTIDE SEQUENCE [LARGE SCALE GENOMIC DNA]</scope>
    <source>
        <strain evidence="4">LVBAO_FW01</strain>
        <tissue evidence="4">Leaves</tissue>
    </source>
</reference>
<dbReference type="Pfam" id="PF05553">
    <property type="entry name" value="DUF761"/>
    <property type="match status" value="1"/>
</dbReference>
<dbReference type="PANTHER" id="PTHR33098:SF75">
    <property type="entry name" value="DUF4408 DOMAIN PROTEIN"/>
    <property type="match status" value="1"/>
</dbReference>
<comment type="caution">
    <text evidence="4">The sequence shown here is derived from an EMBL/GenBank/DDBJ whole genome shotgun (WGS) entry which is preliminary data.</text>
</comment>
<keyword evidence="2" id="KW-0812">Transmembrane</keyword>
<name>A0AAN9RDU2_CANGL</name>
<dbReference type="Pfam" id="PF14364">
    <property type="entry name" value="DUF4408"/>
    <property type="match status" value="1"/>
</dbReference>
<feature type="region of interest" description="Disordered" evidence="1">
    <location>
        <begin position="198"/>
        <end position="217"/>
    </location>
</feature>
<dbReference type="AlphaFoldDB" id="A0AAN9RDU2"/>
<gene>
    <name evidence="4" type="ORF">VNO77_05053</name>
</gene>
<dbReference type="PANTHER" id="PTHR33098">
    <property type="entry name" value="COTTON FIBER (DUF761)"/>
    <property type="match status" value="1"/>
</dbReference>
<evidence type="ECO:0000256" key="2">
    <source>
        <dbReference type="SAM" id="Phobius"/>
    </source>
</evidence>
<dbReference type="EMBL" id="JAYMYQ010000001">
    <property type="protein sequence ID" value="KAK7362928.1"/>
    <property type="molecule type" value="Genomic_DNA"/>
</dbReference>
<accession>A0AAN9RDU2</accession>
<evidence type="ECO:0000259" key="3">
    <source>
        <dbReference type="Pfam" id="PF14364"/>
    </source>
</evidence>
<evidence type="ECO:0000256" key="1">
    <source>
        <dbReference type="SAM" id="MobiDB-lite"/>
    </source>
</evidence>